<keyword evidence="2" id="KW-1185">Reference proteome</keyword>
<evidence type="ECO:0000313" key="1">
    <source>
        <dbReference type="EMBL" id="GAA6267683.1"/>
    </source>
</evidence>
<dbReference type="Proteomes" id="UP001600894">
    <property type="component" value="Unassembled WGS sequence"/>
</dbReference>
<comment type="caution">
    <text evidence="1">The sequence shown here is derived from an EMBL/GenBank/DDBJ whole genome shotgun (WGS) entry which is preliminary data.</text>
</comment>
<accession>A0ABQ0AUI0</accession>
<sequence length="84" mass="9227">MPEYEACHGFLNMLDASMGLAPGDPVRMAYITSYTSRASRKTVLDFLEPSYGIIMPEKHIKSGISWRNACRISGQGAKNGGFPE</sequence>
<organism evidence="1 2">
    <name type="scientific">Enterocloster alcoholdehydrogenati</name>
    <dbReference type="NCBI Taxonomy" id="2547410"/>
    <lineage>
        <taxon>Bacteria</taxon>
        <taxon>Bacillati</taxon>
        <taxon>Bacillota</taxon>
        <taxon>Clostridia</taxon>
        <taxon>Lachnospirales</taxon>
        <taxon>Lachnospiraceae</taxon>
        <taxon>Enterocloster</taxon>
    </lineage>
</organism>
<gene>
    <name evidence="1" type="ORF">F130042H8_07430</name>
</gene>
<dbReference type="RefSeq" id="WP_243176211.1">
    <property type="nucleotide sequence ID" value="NZ_BAABXL010000001.1"/>
</dbReference>
<dbReference type="EMBL" id="BAABXL010000001">
    <property type="protein sequence ID" value="GAA6267683.1"/>
    <property type="molecule type" value="Genomic_DNA"/>
</dbReference>
<evidence type="ECO:0000313" key="2">
    <source>
        <dbReference type="Proteomes" id="UP001600894"/>
    </source>
</evidence>
<protein>
    <submittedName>
        <fullName evidence="1">Uncharacterized protein</fullName>
    </submittedName>
</protein>
<proteinExistence type="predicted"/>
<reference evidence="1 2" key="1">
    <citation type="submission" date="2024-04" db="EMBL/GenBank/DDBJ databases">
        <title>Defined microbial consortia suppress multidrug-resistant proinflammatory Enterobacteriaceae via ecological control.</title>
        <authorList>
            <person name="Furuichi M."/>
            <person name="Kawaguchi T."/>
            <person name="Pust M."/>
            <person name="Yasuma K."/>
            <person name="Plichta D."/>
            <person name="Hasegawa N."/>
            <person name="Ohya T."/>
            <person name="Bhattarai S."/>
            <person name="Sasajima S."/>
            <person name="Aoto Y."/>
            <person name="Tuganbaev T."/>
            <person name="Yaginuma M."/>
            <person name="Ueda M."/>
            <person name="Okahashi N."/>
            <person name="Amafuji K."/>
            <person name="Kiridooshi Y."/>
            <person name="Sugita K."/>
            <person name="Strazar M."/>
            <person name="Skelly A."/>
            <person name="Suda W."/>
            <person name="Hattori M."/>
            <person name="Nakamoto N."/>
            <person name="Caballero S."/>
            <person name="Norman J."/>
            <person name="Olle B."/>
            <person name="Tanoue T."/>
            <person name="Arita M."/>
            <person name="Bucci V."/>
            <person name="Atarashi K."/>
            <person name="Xavier R."/>
            <person name="Honda K."/>
        </authorList>
    </citation>
    <scope>NUCLEOTIDE SEQUENCE [LARGE SCALE GENOMIC DNA]</scope>
    <source>
        <strain evidence="2">f13</strain>
    </source>
</reference>
<name>A0ABQ0AUI0_9FIRM</name>